<name>A0A9N9GYD4_9GLOM</name>
<evidence type="ECO:0000313" key="2">
    <source>
        <dbReference type="Proteomes" id="UP000789739"/>
    </source>
</evidence>
<sequence>GTLKDCQVAIGGYAEGCASAGKISDCSVDVTNPAIVMTARRPRILTITKDSLNVCLPELAPQWPD</sequence>
<proteinExistence type="predicted"/>
<dbReference type="AlphaFoldDB" id="A0A9N9GYD4"/>
<protein>
    <submittedName>
        <fullName evidence="1">1948_t:CDS:1</fullName>
    </submittedName>
</protein>
<reference evidence="1" key="1">
    <citation type="submission" date="2021-06" db="EMBL/GenBank/DDBJ databases">
        <authorList>
            <person name="Kallberg Y."/>
            <person name="Tangrot J."/>
            <person name="Rosling A."/>
        </authorList>
    </citation>
    <scope>NUCLEOTIDE SEQUENCE</scope>
    <source>
        <strain evidence="1">BR232B</strain>
    </source>
</reference>
<evidence type="ECO:0000313" key="1">
    <source>
        <dbReference type="EMBL" id="CAG8634093.1"/>
    </source>
</evidence>
<comment type="caution">
    <text evidence="1">The sequence shown here is derived from an EMBL/GenBank/DDBJ whole genome shotgun (WGS) entry which is preliminary data.</text>
</comment>
<accession>A0A9N9GYD4</accession>
<gene>
    <name evidence="1" type="ORF">PBRASI_LOCUS9408</name>
</gene>
<organism evidence="1 2">
    <name type="scientific">Paraglomus brasilianum</name>
    <dbReference type="NCBI Taxonomy" id="144538"/>
    <lineage>
        <taxon>Eukaryota</taxon>
        <taxon>Fungi</taxon>
        <taxon>Fungi incertae sedis</taxon>
        <taxon>Mucoromycota</taxon>
        <taxon>Glomeromycotina</taxon>
        <taxon>Glomeromycetes</taxon>
        <taxon>Paraglomerales</taxon>
        <taxon>Paraglomeraceae</taxon>
        <taxon>Paraglomus</taxon>
    </lineage>
</organism>
<feature type="non-terminal residue" evidence="1">
    <location>
        <position position="1"/>
    </location>
</feature>
<dbReference type="Proteomes" id="UP000789739">
    <property type="component" value="Unassembled WGS sequence"/>
</dbReference>
<keyword evidence="2" id="KW-1185">Reference proteome</keyword>
<dbReference type="EMBL" id="CAJVPI010002037">
    <property type="protein sequence ID" value="CAG8634093.1"/>
    <property type="molecule type" value="Genomic_DNA"/>
</dbReference>